<evidence type="ECO:0000313" key="2">
    <source>
        <dbReference type="Proteomes" id="UP001206128"/>
    </source>
</evidence>
<dbReference type="AlphaFoldDB" id="A0AAE3GB07"/>
<sequence length="147" mass="15518">MDLSKFSGSECELLKSDQLSSFGISKAGTPDQGTTGAQCEYKADDRVRGLNFTLSTLEKINGLDGIYQKKDSYPVFRPGEVTGYPSVNFDGTNASQGDCSTAVGTAKGAGFMIQVNLHDRSSAEYTSPCNVSSQIAGLVVSNLKGGR</sequence>
<proteinExistence type="predicted"/>
<dbReference type="Pfam" id="PF12079">
    <property type="entry name" value="DUF3558"/>
    <property type="match status" value="1"/>
</dbReference>
<dbReference type="InterPro" id="IPR024520">
    <property type="entry name" value="DUF3558"/>
</dbReference>
<accession>A0AAE3GB07</accession>
<evidence type="ECO:0000313" key="1">
    <source>
        <dbReference type="EMBL" id="MCP2164981.1"/>
    </source>
</evidence>
<gene>
    <name evidence="1" type="ORF">LX83_001830</name>
</gene>
<protein>
    <recommendedName>
        <fullName evidence="3">DUF3558 domain-containing protein</fullName>
    </recommendedName>
</protein>
<keyword evidence="2" id="KW-1185">Reference proteome</keyword>
<evidence type="ECO:0008006" key="3">
    <source>
        <dbReference type="Google" id="ProtNLM"/>
    </source>
</evidence>
<dbReference type="Proteomes" id="UP001206128">
    <property type="component" value="Unassembled WGS sequence"/>
</dbReference>
<dbReference type="EMBL" id="JAMTCK010000004">
    <property type="protein sequence ID" value="MCP2164981.1"/>
    <property type="molecule type" value="Genomic_DNA"/>
</dbReference>
<reference evidence="1" key="1">
    <citation type="submission" date="2022-06" db="EMBL/GenBank/DDBJ databases">
        <title>Genomic Encyclopedia of Archaeal and Bacterial Type Strains, Phase II (KMG-II): from individual species to whole genera.</title>
        <authorList>
            <person name="Goeker M."/>
        </authorList>
    </citation>
    <scope>NUCLEOTIDE SEQUENCE</scope>
    <source>
        <strain evidence="1">DSM 43935</strain>
    </source>
</reference>
<comment type="caution">
    <text evidence="1">The sequence shown here is derived from an EMBL/GenBank/DDBJ whole genome shotgun (WGS) entry which is preliminary data.</text>
</comment>
<organism evidence="1 2">
    <name type="scientific">Goodfellowiella coeruleoviolacea</name>
    <dbReference type="NCBI Taxonomy" id="334858"/>
    <lineage>
        <taxon>Bacteria</taxon>
        <taxon>Bacillati</taxon>
        <taxon>Actinomycetota</taxon>
        <taxon>Actinomycetes</taxon>
        <taxon>Pseudonocardiales</taxon>
        <taxon>Pseudonocardiaceae</taxon>
        <taxon>Goodfellowiella</taxon>
    </lineage>
</organism>
<name>A0AAE3GB07_9PSEU</name>